<feature type="domain" description="PHB accumulation regulatory" evidence="2">
    <location>
        <begin position="120"/>
        <end position="158"/>
    </location>
</feature>
<organism evidence="4 5">
    <name type="scientific">Pseudaquabacterium rugosum</name>
    <dbReference type="NCBI Taxonomy" id="2984194"/>
    <lineage>
        <taxon>Bacteria</taxon>
        <taxon>Pseudomonadati</taxon>
        <taxon>Pseudomonadota</taxon>
        <taxon>Betaproteobacteria</taxon>
        <taxon>Burkholderiales</taxon>
        <taxon>Sphaerotilaceae</taxon>
        <taxon>Pseudaquabacterium</taxon>
    </lineage>
</organism>
<dbReference type="NCBIfam" id="TIGR01848">
    <property type="entry name" value="PHA_reg_PhaR"/>
    <property type="match status" value="1"/>
</dbReference>
<evidence type="ECO:0000259" key="2">
    <source>
        <dbReference type="Pfam" id="PF05233"/>
    </source>
</evidence>
<name>A0ABU9B5W4_9BURK</name>
<sequence length="225" mass="24828">MPSRRRAAQTDTASASAAHDPELAAAQAQADAENAEAPAPGSPAADEAPAGARGRVIKKYPNRRLYDTRTSSYITLQDVKQMVLDGEVFEVRDAKTTEDITRSILLQIILEEETAGMPMFSTQMLAQIIRFYGHAMQGMAGSYLEKNLQTFVDLQNRFAEQGKGLYDPKAYTPEAWAQFMGTQNPLMQGLMGSYVEQSKALFTQMQEQFQKGAFFPGMPGFGPKR</sequence>
<feature type="region of interest" description="Disordered" evidence="1">
    <location>
        <begin position="1"/>
        <end position="54"/>
    </location>
</feature>
<dbReference type="InterPro" id="IPR010134">
    <property type="entry name" value="PHA_reg_PhaR"/>
</dbReference>
<protein>
    <submittedName>
        <fullName evidence="4">Polyhydroxyalkanoate synthesis repressor PhaR</fullName>
    </submittedName>
</protein>
<evidence type="ECO:0000259" key="3">
    <source>
        <dbReference type="Pfam" id="PF07879"/>
    </source>
</evidence>
<dbReference type="RefSeq" id="WP_341372733.1">
    <property type="nucleotide sequence ID" value="NZ_JBBUTF010000003.1"/>
</dbReference>
<dbReference type="EMBL" id="JBBUTF010000003">
    <property type="protein sequence ID" value="MEK8024948.1"/>
    <property type="molecule type" value="Genomic_DNA"/>
</dbReference>
<dbReference type="InterPro" id="IPR007897">
    <property type="entry name" value="PHB_accumulat"/>
</dbReference>
<proteinExistence type="predicted"/>
<dbReference type="Pfam" id="PF07879">
    <property type="entry name" value="PHB_acc_N"/>
    <property type="match status" value="1"/>
</dbReference>
<gene>
    <name evidence="4" type="primary">phaR</name>
    <name evidence="4" type="ORF">AACH11_03075</name>
</gene>
<feature type="domain" description="PHB accumulation regulatory" evidence="2">
    <location>
        <begin position="172"/>
        <end position="210"/>
    </location>
</feature>
<dbReference type="Proteomes" id="UP001368500">
    <property type="component" value="Unassembled WGS sequence"/>
</dbReference>
<dbReference type="InterPro" id="IPR012909">
    <property type="entry name" value="PHA_DNA-bd_N"/>
</dbReference>
<dbReference type="Pfam" id="PF05233">
    <property type="entry name" value="PHB_acc"/>
    <property type="match status" value="2"/>
</dbReference>
<evidence type="ECO:0000313" key="5">
    <source>
        <dbReference type="Proteomes" id="UP001368500"/>
    </source>
</evidence>
<accession>A0ABU9B5W4</accession>
<comment type="caution">
    <text evidence="4">The sequence shown here is derived from an EMBL/GenBank/DDBJ whole genome shotgun (WGS) entry which is preliminary data.</text>
</comment>
<evidence type="ECO:0000256" key="1">
    <source>
        <dbReference type="SAM" id="MobiDB-lite"/>
    </source>
</evidence>
<feature type="compositionally biased region" description="Low complexity" evidence="1">
    <location>
        <begin position="9"/>
        <end position="39"/>
    </location>
</feature>
<evidence type="ECO:0000313" key="4">
    <source>
        <dbReference type="EMBL" id="MEK8024948.1"/>
    </source>
</evidence>
<keyword evidence="5" id="KW-1185">Reference proteome</keyword>
<reference evidence="4 5" key="1">
    <citation type="submission" date="2024-04" db="EMBL/GenBank/DDBJ databases">
        <title>Novel species of the genus Ideonella isolated from streams.</title>
        <authorList>
            <person name="Lu H."/>
        </authorList>
    </citation>
    <scope>NUCLEOTIDE SEQUENCE [LARGE SCALE GENOMIC DNA]</scope>
    <source>
        <strain evidence="4 5">BYS139W</strain>
    </source>
</reference>
<feature type="domain" description="PHA accumulation regulator DNA-binding N-terminal" evidence="3">
    <location>
        <begin position="56"/>
        <end position="115"/>
    </location>
</feature>